<sequence>MGHDWADVLDPQVRFGPKDGRPGRREHHKFGASSRKGTYFYRFHKLVGKANWRKYLERYMAPRALENRQRWIPTPYATYTQGKHAHSWNWRLPKGLAAATTADEVLEVWLQFRHKHPKRTFHYFKVLKRLTDVGGCDRGDWRLRFIMSRLRKLHRKVLNLPRLAAYYAELGALEELEQVSRFLRKMLPKYTSHQLVVAAHAFGLAKLQDKHMMEEIARLLAPKLSEVTPSELVRLAQAFADTEVCHYTFLSQLSAQAQVRVQQASTGEVIPGSCPTLPQLAELASLFAQLKFQDYSFFEMVSLQACAQLSGGHAGPTPPALAQLCTACAKLKVHEIQLFEVVLAHVADHWYDYPATSLAEIGLALAPVMPAEDQVLDTYRKMFNQIRHDRSMLTLRLWTHHLDMKEFTEGHGPLREA</sequence>
<keyword evidence="3" id="KW-1185">Reference proteome</keyword>
<evidence type="ECO:0000256" key="1">
    <source>
        <dbReference type="SAM" id="MobiDB-lite"/>
    </source>
</evidence>
<accession>A0AA36IAL0</accession>
<dbReference type="Proteomes" id="UP001178507">
    <property type="component" value="Unassembled WGS sequence"/>
</dbReference>
<evidence type="ECO:0000313" key="2">
    <source>
        <dbReference type="EMBL" id="CAJ1384156.1"/>
    </source>
</evidence>
<reference evidence="2" key="1">
    <citation type="submission" date="2023-08" db="EMBL/GenBank/DDBJ databases">
        <authorList>
            <person name="Chen Y."/>
            <person name="Shah S."/>
            <person name="Dougan E. K."/>
            <person name="Thang M."/>
            <person name="Chan C."/>
        </authorList>
    </citation>
    <scope>NUCLEOTIDE SEQUENCE</scope>
</reference>
<organism evidence="2 3">
    <name type="scientific">Effrenium voratum</name>
    <dbReference type="NCBI Taxonomy" id="2562239"/>
    <lineage>
        <taxon>Eukaryota</taxon>
        <taxon>Sar</taxon>
        <taxon>Alveolata</taxon>
        <taxon>Dinophyceae</taxon>
        <taxon>Suessiales</taxon>
        <taxon>Symbiodiniaceae</taxon>
        <taxon>Effrenium</taxon>
    </lineage>
</organism>
<protein>
    <submittedName>
        <fullName evidence="2">Uncharacterized protein</fullName>
    </submittedName>
</protein>
<gene>
    <name evidence="2" type="ORF">EVOR1521_LOCUS11073</name>
</gene>
<comment type="caution">
    <text evidence="2">The sequence shown here is derived from an EMBL/GenBank/DDBJ whole genome shotgun (WGS) entry which is preliminary data.</text>
</comment>
<proteinExistence type="predicted"/>
<feature type="region of interest" description="Disordered" evidence="1">
    <location>
        <begin position="1"/>
        <end position="31"/>
    </location>
</feature>
<evidence type="ECO:0000313" key="3">
    <source>
        <dbReference type="Proteomes" id="UP001178507"/>
    </source>
</evidence>
<dbReference type="AlphaFoldDB" id="A0AA36IAL0"/>
<dbReference type="EMBL" id="CAUJNA010001090">
    <property type="protein sequence ID" value="CAJ1384156.1"/>
    <property type="molecule type" value="Genomic_DNA"/>
</dbReference>
<name>A0AA36IAL0_9DINO</name>